<protein>
    <submittedName>
        <fullName evidence="8">Agglutination protein</fullName>
    </submittedName>
</protein>
<evidence type="ECO:0000256" key="7">
    <source>
        <dbReference type="ARBA" id="ARBA00023237"/>
    </source>
</evidence>
<keyword evidence="7" id="KW-0998">Cell outer membrane</keyword>
<evidence type="ECO:0000256" key="5">
    <source>
        <dbReference type="ARBA" id="ARBA00022692"/>
    </source>
</evidence>
<dbReference type="InterPro" id="IPR051906">
    <property type="entry name" value="TolC-like"/>
</dbReference>
<keyword evidence="4" id="KW-1134">Transmembrane beta strand</keyword>
<keyword evidence="3" id="KW-0813">Transport</keyword>
<proteinExistence type="inferred from homology"/>
<dbReference type="Gene3D" id="1.20.1600.10">
    <property type="entry name" value="Outer membrane efflux proteins (OEP)"/>
    <property type="match status" value="1"/>
</dbReference>
<evidence type="ECO:0000256" key="6">
    <source>
        <dbReference type="ARBA" id="ARBA00023136"/>
    </source>
</evidence>
<dbReference type="PANTHER" id="PTHR30026">
    <property type="entry name" value="OUTER MEMBRANE PROTEIN TOLC"/>
    <property type="match status" value="1"/>
</dbReference>
<evidence type="ECO:0000256" key="1">
    <source>
        <dbReference type="ARBA" id="ARBA00004442"/>
    </source>
</evidence>
<evidence type="ECO:0000256" key="4">
    <source>
        <dbReference type="ARBA" id="ARBA00022452"/>
    </source>
</evidence>
<keyword evidence="5" id="KW-0812">Transmembrane</keyword>
<organism evidence="8 9">
    <name type="scientific">Cyclobacterium amurskyense</name>
    <dbReference type="NCBI Taxonomy" id="320787"/>
    <lineage>
        <taxon>Bacteria</taxon>
        <taxon>Pseudomonadati</taxon>
        <taxon>Bacteroidota</taxon>
        <taxon>Cytophagia</taxon>
        <taxon>Cytophagales</taxon>
        <taxon>Cyclobacteriaceae</taxon>
        <taxon>Cyclobacterium</taxon>
    </lineage>
</organism>
<dbReference type="AlphaFoldDB" id="A0A0H4P8S5"/>
<comment type="similarity">
    <text evidence="2">Belongs to the outer membrane factor (OMF) (TC 1.B.17) family.</text>
</comment>
<dbReference type="PANTHER" id="PTHR30026:SF20">
    <property type="entry name" value="OUTER MEMBRANE PROTEIN TOLC"/>
    <property type="match status" value="1"/>
</dbReference>
<dbReference type="InterPro" id="IPR003423">
    <property type="entry name" value="OMP_efflux"/>
</dbReference>
<dbReference type="Pfam" id="PF02321">
    <property type="entry name" value="OEP"/>
    <property type="match status" value="2"/>
</dbReference>
<accession>A0A0H4P8S5</accession>
<sequence>MSIQRAYKIDKHYKSLLLSLMALVVFASSVTVVSGQEMLSREAAMGLTLEHNYDIKVAEKSLEVADNNQSILNSGYLPTVSTNGNVGISGYQGQNQTVNGDINYDPTDAYNYGASIGFDYVLFNGYGRMYNYKQLKEQYNISELQARQIIENTLLELSNSYFQMAQLTESVSILKNALSISTTRMLRAKYSFEYGQTTQIDLLNAQVDVNNDSISLLNTIQELENSRRNLNLIMGREIETEFVVDTTVNFDLPGTRDVLVSQAYARNVLIQQTNSQLRNSEFALKASQAGWFPALSLSGGYNYSGNQNPAGAFVTGSYNLGPQAGLTLAWNIFDGGTTRVKSQNARVEIKRQQILKEQTEFSIKRDVLNAYGAYQNSLFVYYAEKANLETARKNFERSDDLYKQGQINSIEFRQAQLNLLNAQNNQSIAKYNAKYEELKLKQLAGILLED</sequence>
<gene>
    <name evidence="8" type="ORF">CA2015_1447</name>
</gene>
<dbReference type="EMBL" id="CP012040">
    <property type="protein sequence ID" value="AKP50886.1"/>
    <property type="molecule type" value="Genomic_DNA"/>
</dbReference>
<dbReference type="STRING" id="320787.CA2015_1447"/>
<dbReference type="OrthoDB" id="1674454at2"/>
<evidence type="ECO:0000313" key="8">
    <source>
        <dbReference type="EMBL" id="AKP50886.1"/>
    </source>
</evidence>
<evidence type="ECO:0000256" key="3">
    <source>
        <dbReference type="ARBA" id="ARBA00022448"/>
    </source>
</evidence>
<dbReference type="GO" id="GO:0015562">
    <property type="term" value="F:efflux transmembrane transporter activity"/>
    <property type="evidence" value="ECO:0007669"/>
    <property type="project" value="InterPro"/>
</dbReference>
<name>A0A0H4P8S5_9BACT</name>
<keyword evidence="6" id="KW-0472">Membrane</keyword>
<dbReference type="Proteomes" id="UP000036520">
    <property type="component" value="Chromosome"/>
</dbReference>
<reference evidence="8 9" key="1">
    <citation type="submission" date="2015-07" db="EMBL/GenBank/DDBJ databases">
        <authorList>
            <person name="Kim K.M."/>
        </authorList>
    </citation>
    <scope>NUCLEOTIDE SEQUENCE [LARGE SCALE GENOMIC DNA]</scope>
    <source>
        <strain evidence="8 9">KCTC 12363</strain>
    </source>
</reference>
<keyword evidence="9" id="KW-1185">Reference proteome</keyword>
<dbReference type="GO" id="GO:0009279">
    <property type="term" value="C:cell outer membrane"/>
    <property type="evidence" value="ECO:0007669"/>
    <property type="project" value="UniProtKB-SubCell"/>
</dbReference>
<dbReference type="RefSeq" id="WP_048644406.1">
    <property type="nucleotide sequence ID" value="NZ_CP012040.1"/>
</dbReference>
<dbReference type="SUPFAM" id="SSF56954">
    <property type="entry name" value="Outer membrane efflux proteins (OEP)"/>
    <property type="match status" value="1"/>
</dbReference>
<evidence type="ECO:0000256" key="2">
    <source>
        <dbReference type="ARBA" id="ARBA00007613"/>
    </source>
</evidence>
<dbReference type="KEGG" id="camu:CA2015_1447"/>
<dbReference type="GO" id="GO:0015288">
    <property type="term" value="F:porin activity"/>
    <property type="evidence" value="ECO:0007669"/>
    <property type="project" value="TreeGrafter"/>
</dbReference>
<evidence type="ECO:0000313" key="9">
    <source>
        <dbReference type="Proteomes" id="UP000036520"/>
    </source>
</evidence>
<comment type="subcellular location">
    <subcellularLocation>
        <location evidence="1">Cell outer membrane</location>
    </subcellularLocation>
</comment>
<dbReference type="GO" id="GO:1990281">
    <property type="term" value="C:efflux pump complex"/>
    <property type="evidence" value="ECO:0007669"/>
    <property type="project" value="TreeGrafter"/>
</dbReference>